<dbReference type="EMBL" id="JBHFFA010000001">
    <property type="protein sequence ID" value="KAL2654037.1"/>
    <property type="molecule type" value="Genomic_DNA"/>
</dbReference>
<comment type="subcellular location">
    <subcellularLocation>
        <location evidence="1">Membrane</location>
        <topology evidence="1">Multi-pass membrane protein</topology>
    </subcellularLocation>
</comment>
<organism evidence="7 8">
    <name type="scientific">Riccia fluitans</name>
    <dbReference type="NCBI Taxonomy" id="41844"/>
    <lineage>
        <taxon>Eukaryota</taxon>
        <taxon>Viridiplantae</taxon>
        <taxon>Streptophyta</taxon>
        <taxon>Embryophyta</taxon>
        <taxon>Marchantiophyta</taxon>
        <taxon>Marchantiopsida</taxon>
        <taxon>Marchantiidae</taxon>
        <taxon>Marchantiales</taxon>
        <taxon>Ricciaceae</taxon>
        <taxon>Riccia</taxon>
    </lineage>
</organism>
<comment type="caution">
    <text evidence="7">The sequence shown here is derived from an EMBL/GenBank/DDBJ whole genome shotgun (WGS) entry which is preliminary data.</text>
</comment>
<proteinExistence type="predicted"/>
<evidence type="ECO:0000256" key="2">
    <source>
        <dbReference type="ARBA" id="ARBA00022692"/>
    </source>
</evidence>
<dbReference type="InterPro" id="IPR051617">
    <property type="entry name" value="UNC-93-like_regulator"/>
</dbReference>
<evidence type="ECO:0000256" key="6">
    <source>
        <dbReference type="SAM" id="Phobius"/>
    </source>
</evidence>
<evidence type="ECO:0000256" key="4">
    <source>
        <dbReference type="ARBA" id="ARBA00023136"/>
    </source>
</evidence>
<feature type="transmembrane region" description="Helical" evidence="6">
    <location>
        <begin position="21"/>
        <end position="42"/>
    </location>
</feature>
<feature type="transmembrane region" description="Helical" evidence="6">
    <location>
        <begin position="272"/>
        <end position="289"/>
    </location>
</feature>
<dbReference type="Pfam" id="PF05978">
    <property type="entry name" value="UNC-93"/>
    <property type="match status" value="1"/>
</dbReference>
<feature type="transmembrane region" description="Helical" evidence="6">
    <location>
        <begin position="115"/>
        <end position="134"/>
    </location>
</feature>
<dbReference type="GO" id="GO:0016020">
    <property type="term" value="C:membrane"/>
    <property type="evidence" value="ECO:0007669"/>
    <property type="project" value="UniProtKB-SubCell"/>
</dbReference>
<evidence type="ECO:0000313" key="7">
    <source>
        <dbReference type="EMBL" id="KAL2654037.1"/>
    </source>
</evidence>
<dbReference type="InterPro" id="IPR036259">
    <property type="entry name" value="MFS_trans_sf"/>
</dbReference>
<feature type="region of interest" description="Disordered" evidence="5">
    <location>
        <begin position="443"/>
        <end position="493"/>
    </location>
</feature>
<feature type="transmembrane region" description="Helical" evidence="6">
    <location>
        <begin position="88"/>
        <end position="109"/>
    </location>
</feature>
<dbReference type="Gene3D" id="1.20.1250.20">
    <property type="entry name" value="MFS general substrate transporter like domains"/>
    <property type="match status" value="1"/>
</dbReference>
<gene>
    <name evidence="7" type="ORF">R1flu_022165</name>
</gene>
<dbReference type="SUPFAM" id="SSF103473">
    <property type="entry name" value="MFS general substrate transporter"/>
    <property type="match status" value="1"/>
</dbReference>
<keyword evidence="4 6" id="KW-0472">Membrane</keyword>
<dbReference type="PANTHER" id="PTHR23294">
    <property type="entry name" value="ET TRANSLATION PRODUCT-RELATED"/>
    <property type="match status" value="1"/>
</dbReference>
<name>A0ABD1ZSE8_9MARC</name>
<dbReference type="AlphaFoldDB" id="A0ABD1ZSE8"/>
<feature type="transmembrane region" description="Helical" evidence="6">
    <location>
        <begin position="301"/>
        <end position="322"/>
    </location>
</feature>
<evidence type="ECO:0000256" key="1">
    <source>
        <dbReference type="ARBA" id="ARBA00004141"/>
    </source>
</evidence>
<feature type="transmembrane region" description="Helical" evidence="6">
    <location>
        <begin position="146"/>
        <end position="165"/>
    </location>
</feature>
<reference evidence="7 8" key="1">
    <citation type="submission" date="2024-09" db="EMBL/GenBank/DDBJ databases">
        <title>Chromosome-scale assembly of Riccia fluitans.</title>
        <authorList>
            <person name="Paukszto L."/>
            <person name="Sawicki J."/>
            <person name="Karawczyk K."/>
            <person name="Piernik-Szablinska J."/>
            <person name="Szczecinska M."/>
            <person name="Mazdziarz M."/>
        </authorList>
    </citation>
    <scope>NUCLEOTIDE SEQUENCE [LARGE SCALE GENOMIC DNA]</scope>
    <source>
        <strain evidence="7">Rf_01</strain>
        <tissue evidence="7">Aerial parts of the thallus</tissue>
    </source>
</reference>
<protein>
    <recommendedName>
        <fullName evidence="9">MFS general substrate transporter</fullName>
    </recommendedName>
</protein>
<evidence type="ECO:0000313" key="8">
    <source>
        <dbReference type="Proteomes" id="UP001605036"/>
    </source>
</evidence>
<feature type="transmembrane region" description="Helical" evidence="6">
    <location>
        <begin position="177"/>
        <end position="197"/>
    </location>
</feature>
<evidence type="ECO:0000256" key="3">
    <source>
        <dbReference type="ARBA" id="ARBA00022989"/>
    </source>
</evidence>
<dbReference type="InterPro" id="IPR010291">
    <property type="entry name" value="Ion_channel_UNC-93"/>
</dbReference>
<evidence type="ECO:0000256" key="5">
    <source>
        <dbReference type="SAM" id="MobiDB-lite"/>
    </source>
</evidence>
<keyword evidence="8" id="KW-1185">Reference proteome</keyword>
<evidence type="ECO:0008006" key="9">
    <source>
        <dbReference type="Google" id="ProtNLM"/>
    </source>
</evidence>
<accession>A0ABD1ZSE8</accession>
<sequence>MEKRTKSVEMVRSWIWRYDSPMAQIVILGVLCFCCPGMFNAINGLGAVGKTDATTTDNANTALAVTFATCSLIAGAVFNILGHRLTLFLGGLAYVLYIGSYLSYASAFVITSGGILGAGAGFLWAAQGAIMISYPEEKDKGKYIGVFWSIFNTGGVMGSLIPLIIEWNSGKSSVSTVTYISFMVIMFCGTLLSLTLLPPNRVTRKNGEPVSMHQYSSWKLEATEIAKLFGDWRMLALIPMFLSSNWFYTYQFNCFNGGGLFTTRTRAFNGTFYWFAQILGSNLMGNFLDSEKISPRRKRRAEMGLVALLVIATSTWGGGYAFQRNFTRRSVSLLMSNEQKIDLTDSRRFAGPVTLYTSYGFFDALWQTYCYWIMGSLTNDTRKAARYSGFYKAVQNAGAALGGQVDAHKVSFMNQLVVNWVILTYGCVSAYLVARTVTSSSDSLDSKTVKESEGLQSGFPPDVPVSRTGGAEAHESKETHDSVLSIPKEVPGN</sequence>
<keyword evidence="3 6" id="KW-1133">Transmembrane helix</keyword>
<keyword evidence="2 6" id="KW-0812">Transmembrane</keyword>
<dbReference type="PANTHER" id="PTHR23294:SF59">
    <property type="entry name" value="UNC93-LIKE PROTEIN C922.05C"/>
    <property type="match status" value="1"/>
</dbReference>
<feature type="compositionally biased region" description="Basic and acidic residues" evidence="5">
    <location>
        <begin position="472"/>
        <end position="481"/>
    </location>
</feature>
<feature type="compositionally biased region" description="Basic and acidic residues" evidence="5">
    <location>
        <begin position="444"/>
        <end position="453"/>
    </location>
</feature>
<feature type="transmembrane region" description="Helical" evidence="6">
    <location>
        <begin position="62"/>
        <end position="81"/>
    </location>
</feature>
<dbReference type="Proteomes" id="UP001605036">
    <property type="component" value="Unassembled WGS sequence"/>
</dbReference>